<keyword evidence="2" id="KW-1185">Reference proteome</keyword>
<accession>F4LW49</accession>
<dbReference type="KEGG" id="tep:TepRe1_0637"/>
<gene>
    <name evidence="1" type="ordered locus">TEPIRE1_0693</name>
</gene>
<dbReference type="RefSeq" id="WP_013777748.1">
    <property type="nucleotide sequence ID" value="NC_015519.1"/>
</dbReference>
<dbReference type="OrthoDB" id="9096700at2"/>
<dbReference type="STRING" id="1209989.TepRe1_0637"/>
<evidence type="ECO:0000313" key="1">
    <source>
        <dbReference type="EMBL" id="CCP25386.1"/>
    </source>
</evidence>
<organism evidence="1 2">
    <name type="scientific">Tepidanaerobacter acetatoxydans (strain DSM 21804 / JCM 16047 / Re1)</name>
    <dbReference type="NCBI Taxonomy" id="1209989"/>
    <lineage>
        <taxon>Bacteria</taxon>
        <taxon>Bacillati</taxon>
        <taxon>Bacillota</taxon>
        <taxon>Clostridia</taxon>
        <taxon>Thermosediminibacterales</taxon>
        <taxon>Tepidanaerobacteraceae</taxon>
        <taxon>Tepidanaerobacter</taxon>
    </lineage>
</organism>
<dbReference type="Proteomes" id="UP000010802">
    <property type="component" value="Chromosome"/>
</dbReference>
<accession>L0RWW1</accession>
<reference evidence="2" key="1">
    <citation type="journal article" date="2013" name="Genome Announc.">
        <title>First genome sequence of a syntrophic acetate-oxidizing bacterium, Tepidanaerobacter acetatoxydans strain Re1.</title>
        <authorList>
            <person name="Manzoor S."/>
            <person name="Bongcam-Rudloff E."/>
            <person name="Schnurer A."/>
            <person name="Muller B."/>
        </authorList>
    </citation>
    <scope>NUCLEOTIDE SEQUENCE [LARGE SCALE GENOMIC DNA]</scope>
    <source>
        <strain evidence="2">Re1</strain>
    </source>
</reference>
<dbReference type="eggNOG" id="COG4578">
    <property type="taxonomic scope" value="Bacteria"/>
</dbReference>
<dbReference type="EMBL" id="HF563609">
    <property type="protein sequence ID" value="CCP25386.1"/>
    <property type="molecule type" value="Genomic_DNA"/>
</dbReference>
<evidence type="ECO:0000313" key="2">
    <source>
        <dbReference type="Proteomes" id="UP000010802"/>
    </source>
</evidence>
<dbReference type="AlphaFoldDB" id="F4LW49"/>
<dbReference type="HOGENOM" id="CLU_124480_2_2_9"/>
<dbReference type="Pfam" id="PF06923">
    <property type="entry name" value="GutM"/>
    <property type="match status" value="1"/>
</dbReference>
<dbReference type="InterPro" id="IPR009693">
    <property type="entry name" value="Glucitol_operon_activator"/>
</dbReference>
<dbReference type="PATRIC" id="fig|1209989.3.peg.752"/>
<proteinExistence type="predicted"/>
<name>F4LW49_TEPAE</name>
<dbReference type="KEGG" id="tae:TepiRe1_0693"/>
<sequence>MWAKTALLIFIVWVIQGLLSYSQIKNFKLKLAEFKNYHRFGIGQVKGRFSRGVIVILGVDSNDIIVNAEIMSGITVFARFKPFDTLKNQNINHINAITKSMNKCTRNAAIEAINSLKHTKILEKEVVESV</sequence>
<protein>
    <submittedName>
        <fullName evidence="1">Glucitol operon activator</fullName>
    </submittedName>
</protein>